<keyword evidence="4" id="KW-0732">Signal</keyword>
<proteinExistence type="inferred from homology"/>
<evidence type="ECO:0000256" key="2">
    <source>
        <dbReference type="PIRSR" id="PIRSR603782-1"/>
    </source>
</evidence>
<evidence type="ECO:0000256" key="1">
    <source>
        <dbReference type="ARBA" id="ARBA00010996"/>
    </source>
</evidence>
<feature type="binding site" evidence="2">
    <location>
        <position position="171"/>
    </location>
    <ligand>
        <name>Cu cation</name>
        <dbReference type="ChEBI" id="CHEBI:23378"/>
    </ligand>
</feature>
<dbReference type="CDD" id="cd02968">
    <property type="entry name" value="SCO"/>
    <property type="match status" value="1"/>
</dbReference>
<dbReference type="InterPro" id="IPR036249">
    <property type="entry name" value="Thioredoxin-like_sf"/>
</dbReference>
<name>A0A933W957_UNCEI</name>
<evidence type="ECO:0000313" key="5">
    <source>
        <dbReference type="EMBL" id="MBI5169631.1"/>
    </source>
</evidence>
<dbReference type="PROSITE" id="PS51257">
    <property type="entry name" value="PROKAR_LIPOPROTEIN"/>
    <property type="match status" value="1"/>
</dbReference>
<feature type="binding site" evidence="2">
    <location>
        <position position="87"/>
    </location>
    <ligand>
        <name>Cu cation</name>
        <dbReference type="ChEBI" id="CHEBI:23378"/>
    </ligand>
</feature>
<dbReference type="AlphaFoldDB" id="A0A933W957"/>
<dbReference type="PANTHER" id="PTHR12151">
    <property type="entry name" value="ELECTRON TRANSPORT PROTIN SCO1/SENC FAMILY MEMBER"/>
    <property type="match status" value="1"/>
</dbReference>
<evidence type="ECO:0000256" key="4">
    <source>
        <dbReference type="SAM" id="SignalP"/>
    </source>
</evidence>
<comment type="similarity">
    <text evidence="1">Belongs to the SCO1/2 family.</text>
</comment>
<keyword evidence="3" id="KW-1015">Disulfide bond</keyword>
<keyword evidence="2" id="KW-0479">Metal-binding</keyword>
<keyword evidence="2" id="KW-0186">Copper</keyword>
<protein>
    <submittedName>
        <fullName evidence="5">SCO family protein</fullName>
    </submittedName>
</protein>
<feature type="chain" id="PRO_5037205964" evidence="4">
    <location>
        <begin position="29"/>
        <end position="206"/>
    </location>
</feature>
<accession>A0A933W957</accession>
<feature type="signal peptide" evidence="4">
    <location>
        <begin position="1"/>
        <end position="28"/>
    </location>
</feature>
<gene>
    <name evidence="5" type="ORF">HZA61_09100</name>
</gene>
<dbReference type="GO" id="GO:0046872">
    <property type="term" value="F:metal ion binding"/>
    <property type="evidence" value="ECO:0007669"/>
    <property type="project" value="UniProtKB-KW"/>
</dbReference>
<evidence type="ECO:0000256" key="3">
    <source>
        <dbReference type="PIRSR" id="PIRSR603782-2"/>
    </source>
</evidence>
<dbReference type="InterPro" id="IPR003782">
    <property type="entry name" value="SCO1/SenC"/>
</dbReference>
<dbReference type="Pfam" id="PF02630">
    <property type="entry name" value="SCO1-SenC"/>
    <property type="match status" value="1"/>
</dbReference>
<comment type="caution">
    <text evidence="5">The sequence shown here is derived from an EMBL/GenBank/DDBJ whole genome shotgun (WGS) entry which is preliminary data.</text>
</comment>
<sequence>MSTLHRFTRAAALLLAVAILASSAGGCAQRTKRASAAVASADTSSGPSLFEMQFPLTDQSGRTRHLRDFAGQPFVASMIYTNCKSVCPRTAADLKALDDALRTTAGTSTRFLLFSLDPERDTPEALRAFAAAHDLDTTRWTLMASSPDDMRTLAAVLDVRFRPDAEMEIAHTAVIAICDAKGVVRHRQVGAADDRAALVAAVRAVE</sequence>
<feature type="disulfide bond" description="Redox-active" evidence="3">
    <location>
        <begin position="83"/>
        <end position="87"/>
    </location>
</feature>
<dbReference type="PANTHER" id="PTHR12151:SF25">
    <property type="entry name" value="LINALOOL DEHYDRATASE_ISOMERASE DOMAIN-CONTAINING PROTEIN"/>
    <property type="match status" value="1"/>
</dbReference>
<dbReference type="SUPFAM" id="SSF52833">
    <property type="entry name" value="Thioredoxin-like"/>
    <property type="match status" value="1"/>
</dbReference>
<dbReference type="Proteomes" id="UP000696931">
    <property type="component" value="Unassembled WGS sequence"/>
</dbReference>
<dbReference type="Gene3D" id="3.40.30.10">
    <property type="entry name" value="Glutaredoxin"/>
    <property type="match status" value="1"/>
</dbReference>
<reference evidence="5" key="1">
    <citation type="submission" date="2020-07" db="EMBL/GenBank/DDBJ databases">
        <title>Huge and variable diversity of episymbiotic CPR bacteria and DPANN archaea in groundwater ecosystems.</title>
        <authorList>
            <person name="He C.Y."/>
            <person name="Keren R."/>
            <person name="Whittaker M."/>
            <person name="Farag I.F."/>
            <person name="Doudna J."/>
            <person name="Cate J.H.D."/>
            <person name="Banfield J.F."/>
        </authorList>
    </citation>
    <scope>NUCLEOTIDE SEQUENCE</scope>
    <source>
        <strain evidence="5">NC_groundwater_1813_Pr3_B-0.1um_71_17</strain>
    </source>
</reference>
<feature type="binding site" evidence="2">
    <location>
        <position position="83"/>
    </location>
    <ligand>
        <name>Cu cation</name>
        <dbReference type="ChEBI" id="CHEBI:23378"/>
    </ligand>
</feature>
<evidence type="ECO:0000313" key="6">
    <source>
        <dbReference type="Proteomes" id="UP000696931"/>
    </source>
</evidence>
<dbReference type="EMBL" id="JACRIW010000059">
    <property type="protein sequence ID" value="MBI5169631.1"/>
    <property type="molecule type" value="Genomic_DNA"/>
</dbReference>
<organism evidence="5 6">
    <name type="scientific">Eiseniibacteriota bacterium</name>
    <dbReference type="NCBI Taxonomy" id="2212470"/>
    <lineage>
        <taxon>Bacteria</taxon>
        <taxon>Candidatus Eiseniibacteriota</taxon>
    </lineage>
</organism>